<name>A0ABQ5NLM6_9BACI</name>
<evidence type="ECO:0000313" key="1">
    <source>
        <dbReference type="EMBL" id="GLC89165.1"/>
    </source>
</evidence>
<proteinExistence type="predicted"/>
<dbReference type="InterPro" id="IPR012347">
    <property type="entry name" value="Ferritin-like"/>
</dbReference>
<gene>
    <name evidence="1" type="ORF">LYSBPC_22920</name>
</gene>
<organism evidence="1 2">
    <name type="scientific">Lysinibacillus piscis</name>
    <dbReference type="NCBI Taxonomy" id="2518931"/>
    <lineage>
        <taxon>Bacteria</taxon>
        <taxon>Bacillati</taxon>
        <taxon>Bacillota</taxon>
        <taxon>Bacilli</taxon>
        <taxon>Bacillales</taxon>
        <taxon>Bacillaceae</taxon>
        <taxon>Lysinibacillus</taxon>
    </lineage>
</organism>
<protein>
    <recommendedName>
        <fullName evidence="3">DUF3231 family protein</fullName>
    </recommendedName>
</protein>
<dbReference type="Proteomes" id="UP001065593">
    <property type="component" value="Unassembled WGS sequence"/>
</dbReference>
<evidence type="ECO:0008006" key="3">
    <source>
        <dbReference type="Google" id="ProtNLM"/>
    </source>
</evidence>
<dbReference type="Gene3D" id="1.20.1260.10">
    <property type="match status" value="1"/>
</dbReference>
<sequence length="142" mass="16495">MHIQKELRFQEIFKVWTQLSTNHGYIATNHTFFHQVTNKQLQYILLEFIHCLKDENRRLQWLLQDNGIVAPQATQPPIIKKTDRQKLTMPDAEISAILSMNIAACLLTVSQIDNQQHAALFHMRYASLGAKLIELSQQNGWL</sequence>
<keyword evidence="2" id="KW-1185">Reference proteome</keyword>
<dbReference type="RefSeq" id="WP_264988908.1">
    <property type="nucleotide sequence ID" value="NZ_BRZA01000002.1"/>
</dbReference>
<dbReference type="InterPro" id="IPR021617">
    <property type="entry name" value="DUF3231"/>
</dbReference>
<accession>A0ABQ5NLM6</accession>
<reference evidence="1" key="1">
    <citation type="submission" date="2022-08" db="EMBL/GenBank/DDBJ databases">
        <title>Draft genome sequence of Lysinibacillus sp. strain KH24.</title>
        <authorList>
            <person name="Kanbe H."/>
            <person name="Itoh H."/>
        </authorList>
    </citation>
    <scope>NUCLEOTIDE SEQUENCE</scope>
    <source>
        <strain evidence="1">KH24</strain>
    </source>
</reference>
<comment type="caution">
    <text evidence="1">The sequence shown here is derived from an EMBL/GenBank/DDBJ whole genome shotgun (WGS) entry which is preliminary data.</text>
</comment>
<dbReference type="Pfam" id="PF11553">
    <property type="entry name" value="DUF3231"/>
    <property type="match status" value="1"/>
</dbReference>
<dbReference type="EMBL" id="BRZA01000002">
    <property type="protein sequence ID" value="GLC89165.1"/>
    <property type="molecule type" value="Genomic_DNA"/>
</dbReference>
<evidence type="ECO:0000313" key="2">
    <source>
        <dbReference type="Proteomes" id="UP001065593"/>
    </source>
</evidence>